<keyword evidence="1" id="KW-0812">Transmembrane</keyword>
<protein>
    <submittedName>
        <fullName evidence="2">Uncharacterized protein</fullName>
    </submittedName>
</protein>
<keyword evidence="1" id="KW-1133">Transmembrane helix</keyword>
<dbReference type="RefSeq" id="WP_236987241.1">
    <property type="nucleotide sequence ID" value="NZ_AP023086.1"/>
</dbReference>
<dbReference type="KEGG" id="marq:MARGE09_P1963"/>
<proteinExistence type="predicted"/>
<evidence type="ECO:0000313" key="2">
    <source>
        <dbReference type="EMBL" id="BCD97762.1"/>
    </source>
</evidence>
<keyword evidence="3" id="KW-1185">Reference proteome</keyword>
<keyword evidence="1" id="KW-0472">Membrane</keyword>
<dbReference type="Proteomes" id="UP001320119">
    <property type="component" value="Chromosome"/>
</dbReference>
<gene>
    <name evidence="2" type="ORF">MARGE09_P1963</name>
</gene>
<dbReference type="AlphaFoldDB" id="A0AAN1WHL9"/>
<dbReference type="EMBL" id="AP023086">
    <property type="protein sequence ID" value="BCD97762.1"/>
    <property type="molecule type" value="Genomic_DNA"/>
</dbReference>
<organism evidence="2 3">
    <name type="scientific">Marinagarivorans cellulosilyticus</name>
    <dbReference type="NCBI Taxonomy" id="2721545"/>
    <lineage>
        <taxon>Bacteria</taxon>
        <taxon>Pseudomonadati</taxon>
        <taxon>Pseudomonadota</taxon>
        <taxon>Gammaproteobacteria</taxon>
        <taxon>Cellvibrionales</taxon>
        <taxon>Cellvibrionaceae</taxon>
        <taxon>Marinagarivorans</taxon>
    </lineage>
</organism>
<name>A0AAN1WHL9_9GAMM</name>
<feature type="transmembrane region" description="Helical" evidence="1">
    <location>
        <begin position="67"/>
        <end position="88"/>
    </location>
</feature>
<accession>A0AAN1WHL9</accession>
<evidence type="ECO:0000313" key="3">
    <source>
        <dbReference type="Proteomes" id="UP001320119"/>
    </source>
</evidence>
<evidence type="ECO:0000256" key="1">
    <source>
        <dbReference type="SAM" id="Phobius"/>
    </source>
</evidence>
<sequence>MKTLTSLYSNLKDKVNTATLKPFVMLNMTALSTSAAAQDAENGFKVPKVTLPGVNESSSPLDMFLAIIKYLFLFASWIFVIFMAFTVLKTVIKEFNKVRRDEETAIGDIVGKVVASIGGLLFVVVFVGWLTAYLA</sequence>
<feature type="transmembrane region" description="Helical" evidence="1">
    <location>
        <begin position="109"/>
        <end position="132"/>
    </location>
</feature>
<reference evidence="2 3" key="1">
    <citation type="journal article" date="2022" name="IScience">
        <title>An ultrasensitive nanofiber-based assay for enzymatic hydrolysis and deep-sea microbial degradation of cellulose.</title>
        <authorList>
            <person name="Tsudome M."/>
            <person name="Tachioka M."/>
            <person name="Miyazaki M."/>
            <person name="Uchimura K."/>
            <person name="Tsuda M."/>
            <person name="Takaki Y."/>
            <person name="Deguchi S."/>
        </authorList>
    </citation>
    <scope>NUCLEOTIDE SEQUENCE [LARGE SCALE GENOMIC DNA]</scope>
    <source>
        <strain evidence="2 3">GE09</strain>
    </source>
</reference>